<sequence>MMKLCPVLFVIGFIFINVEGAPFDQNDISAAAANGDWNTFHRLIEDKFKLMRRRLSQGFDFKPNFDSIRSLQPDGPDSNVYGEAQYSFHSSSNVNGQKSEQRGGRRIVNKNGVVEEYELP</sequence>
<evidence type="ECO:0000256" key="2">
    <source>
        <dbReference type="SAM" id="SignalP"/>
    </source>
</evidence>
<accession>A0AAJ7EHF6</accession>
<evidence type="ECO:0000256" key="1">
    <source>
        <dbReference type="SAM" id="MobiDB-lite"/>
    </source>
</evidence>
<feature type="region of interest" description="Disordered" evidence="1">
    <location>
        <begin position="89"/>
        <end position="111"/>
    </location>
</feature>
<evidence type="ECO:0000313" key="3">
    <source>
        <dbReference type="RefSeq" id="XP_013177510.1"/>
    </source>
</evidence>
<reference evidence="3" key="1">
    <citation type="submission" date="2025-08" db="UniProtKB">
        <authorList>
            <consortium name="RefSeq"/>
        </authorList>
    </citation>
    <scope>IDENTIFICATION</scope>
</reference>
<dbReference type="AlphaFoldDB" id="A0AAJ7EHF6"/>
<feature type="compositionally biased region" description="Polar residues" evidence="1">
    <location>
        <begin position="89"/>
        <end position="98"/>
    </location>
</feature>
<proteinExistence type="predicted"/>
<dbReference type="Proteomes" id="UP000694872">
    <property type="component" value="Unplaced"/>
</dbReference>
<feature type="chain" id="PRO_5042460569" evidence="2">
    <location>
        <begin position="21"/>
        <end position="120"/>
    </location>
</feature>
<name>A0AAJ7EHF6_PAPXU</name>
<feature type="signal peptide" evidence="2">
    <location>
        <begin position="1"/>
        <end position="20"/>
    </location>
</feature>
<protein>
    <submittedName>
        <fullName evidence="3">Uncharacterized protein LOC106124986 isoform X2</fullName>
    </submittedName>
</protein>
<dbReference type="GeneID" id="106124986"/>
<keyword evidence="2" id="KW-0732">Signal</keyword>
<organism evidence="3">
    <name type="scientific">Papilio xuthus</name>
    <name type="common">Asian swallowtail butterfly</name>
    <dbReference type="NCBI Taxonomy" id="66420"/>
    <lineage>
        <taxon>Eukaryota</taxon>
        <taxon>Metazoa</taxon>
        <taxon>Ecdysozoa</taxon>
        <taxon>Arthropoda</taxon>
        <taxon>Hexapoda</taxon>
        <taxon>Insecta</taxon>
        <taxon>Pterygota</taxon>
        <taxon>Neoptera</taxon>
        <taxon>Endopterygota</taxon>
        <taxon>Lepidoptera</taxon>
        <taxon>Glossata</taxon>
        <taxon>Ditrysia</taxon>
        <taxon>Papilionoidea</taxon>
        <taxon>Papilionidae</taxon>
        <taxon>Papilioninae</taxon>
        <taxon>Papilio</taxon>
    </lineage>
</organism>
<dbReference type="RefSeq" id="XP_013177510.1">
    <property type="nucleotide sequence ID" value="XM_013322056.1"/>
</dbReference>
<gene>
    <name evidence="3" type="primary">LOC106124986</name>
</gene>